<dbReference type="Proteomes" id="UP000475582">
    <property type="component" value="Unassembled WGS sequence"/>
</dbReference>
<evidence type="ECO:0000313" key="2">
    <source>
        <dbReference type="Proteomes" id="UP000475582"/>
    </source>
</evidence>
<reference evidence="1 2" key="1">
    <citation type="submission" date="2019-11" db="EMBL/GenBank/DDBJ databases">
        <title>Type strains purchased from KCTC, JCM and DSMZ.</title>
        <authorList>
            <person name="Lu H."/>
        </authorList>
    </citation>
    <scope>NUCLEOTIDE SEQUENCE [LARGE SCALE GENOMIC DNA]</scope>
    <source>
        <strain evidence="1 2">KCTC 22382</strain>
    </source>
</reference>
<dbReference type="AlphaFoldDB" id="A0A6L6PML2"/>
<accession>A0A6L6PML2</accession>
<dbReference type="EMBL" id="WNKY01000030">
    <property type="protein sequence ID" value="MTV40203.1"/>
    <property type="molecule type" value="Genomic_DNA"/>
</dbReference>
<dbReference type="OrthoDB" id="9155210at2"/>
<keyword evidence="2" id="KW-1185">Reference proteome</keyword>
<evidence type="ECO:0000313" key="1">
    <source>
        <dbReference type="EMBL" id="MTV40203.1"/>
    </source>
</evidence>
<sequence length="134" mass="15135">MDKEPASLEESFHNCFFYFVQAVDVLSLSAPEQCEAMGNFNVAQEIQQDVHDNGIALINWPVAYLSLNERNAITKLLSLLMELPEAALSRGDHKKAMSHPGWTNLRIAARELHAQLEHAIKRNGDFFNTVKRSL</sequence>
<name>A0A6L6PML2_9BURK</name>
<gene>
    <name evidence="1" type="ORF">GM676_21800</name>
</gene>
<proteinExistence type="predicted"/>
<comment type="caution">
    <text evidence="1">The sequence shown here is derived from an EMBL/GenBank/DDBJ whole genome shotgun (WGS) entry which is preliminary data.</text>
</comment>
<organism evidence="1 2">
    <name type="scientific">Duganella radicis</name>
    <dbReference type="NCBI Taxonomy" id="551988"/>
    <lineage>
        <taxon>Bacteria</taxon>
        <taxon>Pseudomonadati</taxon>
        <taxon>Pseudomonadota</taxon>
        <taxon>Betaproteobacteria</taxon>
        <taxon>Burkholderiales</taxon>
        <taxon>Oxalobacteraceae</taxon>
        <taxon>Telluria group</taxon>
        <taxon>Duganella</taxon>
    </lineage>
</organism>
<protein>
    <submittedName>
        <fullName evidence="1">Uncharacterized protein</fullName>
    </submittedName>
</protein>
<dbReference type="RefSeq" id="WP_155466036.1">
    <property type="nucleotide sequence ID" value="NZ_WNKY01000030.1"/>
</dbReference>